<organism evidence="2 3">
    <name type="scientific">Malikia spinosa</name>
    <dbReference type="NCBI Taxonomy" id="86180"/>
    <lineage>
        <taxon>Bacteria</taxon>
        <taxon>Pseudomonadati</taxon>
        <taxon>Pseudomonadota</taxon>
        <taxon>Betaproteobacteria</taxon>
        <taxon>Burkholderiales</taxon>
        <taxon>Comamonadaceae</taxon>
        <taxon>Malikia</taxon>
    </lineage>
</organism>
<sequence length="84" mass="9450">MTTRTTAASSSQTPEWAEWEELAWSTLVDAMKQHKVGYKVLSRELEKFGIYESPGQLNRKVNRKKFSAAFLLACLEAIDPDGEG</sequence>
<gene>
    <name evidence="2" type="ORF">F5985_10450</name>
</gene>
<dbReference type="Pfam" id="PF20075">
    <property type="entry name" value="DUF6471"/>
    <property type="match status" value="1"/>
</dbReference>
<evidence type="ECO:0000313" key="3">
    <source>
        <dbReference type="Proteomes" id="UP000481947"/>
    </source>
</evidence>
<dbReference type="AlphaFoldDB" id="A0A7C9NB91"/>
<proteinExistence type="predicted"/>
<evidence type="ECO:0000259" key="1">
    <source>
        <dbReference type="Pfam" id="PF20075"/>
    </source>
</evidence>
<protein>
    <recommendedName>
        <fullName evidence="1">DUF6471 domain-containing protein</fullName>
    </recommendedName>
</protein>
<feature type="domain" description="DUF6471" evidence="1">
    <location>
        <begin position="19"/>
        <end position="79"/>
    </location>
</feature>
<evidence type="ECO:0000313" key="2">
    <source>
        <dbReference type="EMBL" id="MYZ52545.1"/>
    </source>
</evidence>
<name>A0A7C9NB91_9BURK</name>
<dbReference type="InterPro" id="IPR045526">
    <property type="entry name" value="DUF6471"/>
</dbReference>
<accession>A0A7C9NB91</accession>
<comment type="caution">
    <text evidence="2">The sequence shown here is derived from an EMBL/GenBank/DDBJ whole genome shotgun (WGS) entry which is preliminary data.</text>
</comment>
<reference evidence="2 3" key="1">
    <citation type="submission" date="2019-09" db="EMBL/GenBank/DDBJ databases">
        <title>Identification of Malikia spinosa a prominent benzene-, toluene-, and ethylbenzene-degrading bacterium: enrichment, isolation and whole genome sequencing.</title>
        <authorList>
            <person name="Tancsics A."/>
            <person name="Revesz F."/>
            <person name="Kriszt B."/>
        </authorList>
    </citation>
    <scope>NUCLEOTIDE SEQUENCE [LARGE SCALE GENOMIC DNA]</scope>
    <source>
        <strain evidence="2 3">AB6</strain>
    </source>
</reference>
<dbReference type="EMBL" id="VYSB01000010">
    <property type="protein sequence ID" value="MYZ52545.1"/>
    <property type="molecule type" value="Genomic_DNA"/>
</dbReference>
<dbReference type="Proteomes" id="UP000481947">
    <property type="component" value="Unassembled WGS sequence"/>
</dbReference>
<dbReference type="RefSeq" id="WP_161125377.1">
    <property type="nucleotide sequence ID" value="NZ_VYSB01000010.1"/>
</dbReference>